<dbReference type="EMBL" id="FLKW01000010">
    <property type="protein sequence ID" value="SBN05844.1"/>
    <property type="molecule type" value="Genomic_DNA"/>
</dbReference>
<dbReference type="Pfam" id="PF13723">
    <property type="entry name" value="Ketoacyl-synt_2"/>
    <property type="match status" value="1"/>
</dbReference>
<evidence type="ECO:0000313" key="3">
    <source>
        <dbReference type="EMBL" id="SBQ21746.1"/>
    </source>
</evidence>
<dbReference type="Proteomes" id="UP000239837">
    <property type="component" value="Chromosome"/>
</dbReference>
<feature type="domain" description="Beta-ketoacyl synthase-like N-terminal" evidence="1">
    <location>
        <begin position="28"/>
        <end position="248"/>
    </location>
</feature>
<dbReference type="RefSeq" id="WP_017147260.1">
    <property type="nucleotide sequence ID" value="NZ_CAXDZN010000004.1"/>
</dbReference>
<protein>
    <recommendedName>
        <fullName evidence="1">Beta-ketoacyl synthase-like N-terminal domain-containing protein</fullName>
    </recommendedName>
</protein>
<evidence type="ECO:0000313" key="2">
    <source>
        <dbReference type="EMBL" id="SBN05844.1"/>
    </source>
</evidence>
<proteinExistence type="predicted"/>
<organism evidence="2">
    <name type="scientific">Neisseria gonorrhoeae</name>
    <dbReference type="NCBI Taxonomy" id="485"/>
    <lineage>
        <taxon>Bacteria</taxon>
        <taxon>Pseudomonadati</taxon>
        <taxon>Pseudomonadota</taxon>
        <taxon>Betaproteobacteria</taxon>
        <taxon>Neisseriales</taxon>
        <taxon>Neisseriaceae</taxon>
        <taxon>Neisseria</taxon>
    </lineage>
</organism>
<dbReference type="AlphaFoldDB" id="A0AB74EBA6"/>
<gene>
    <name evidence="2" type="ORF">WHOF_01044</name>
    <name evidence="3" type="ORF">WHOF_01544C</name>
</gene>
<dbReference type="InterPro" id="IPR014030">
    <property type="entry name" value="Ketoacyl_synth_N"/>
</dbReference>
<name>A0AB74EBA6_NEIGO</name>
<reference evidence="2" key="1">
    <citation type="submission" date="2016-05" db="EMBL/GenBank/DDBJ databases">
        <authorList>
            <consortium name="Pathogen Informatics"/>
        </authorList>
    </citation>
    <scope>NUCLEOTIDE SEQUENCE</scope>
    <source>
        <strain evidence="2">WHO F</strain>
    </source>
</reference>
<accession>A0AB74EBA6</accession>
<evidence type="ECO:0000259" key="1">
    <source>
        <dbReference type="Pfam" id="PF13723"/>
    </source>
</evidence>
<dbReference type="EMBL" id="LT591897">
    <property type="protein sequence ID" value="SBQ21746.1"/>
    <property type="molecule type" value="Genomic_DNA"/>
</dbReference>
<sequence length="270" mass="30167">MPPIICRFHFDIADWRVSGGKMRDMAQWRQWAECPDFADGLPDVRRELPFLPAMRRRRLSKAARLVCDAAWDIASAHPGSPVVYASHDGEMARSFDLWLELLKSHTVSPTSFGLSVHNATAGQWSILRRDMSEQTALAVCADGVETALAEAASLLEEGCGSVLVLAADDPLPEGYAVSATRAPFAYALAMVLTKGTRYSLTLSASDDMPSEAGMLPEAYWSGLEWVRFLLNGSRECRRVYRNREWLWQPASCRLKISAMSAPSTTWYRRY</sequence>